<reference evidence="2 3" key="1">
    <citation type="submission" date="2019-02" db="EMBL/GenBank/DDBJ databases">
        <title>Genomic Encyclopedia of Type Strains, Phase IV (KMG-IV): sequencing the most valuable type-strain genomes for metagenomic binning, comparative biology and taxonomic classification.</title>
        <authorList>
            <person name="Goeker M."/>
        </authorList>
    </citation>
    <scope>NUCLEOTIDE SEQUENCE [LARGE SCALE GENOMIC DNA]</scope>
    <source>
        <strain evidence="2 3">DSM 18116</strain>
    </source>
</reference>
<dbReference type="OrthoDB" id="7054664at2"/>
<keyword evidence="1" id="KW-0732">Signal</keyword>
<comment type="caution">
    <text evidence="2">The sequence shown here is derived from an EMBL/GenBank/DDBJ whole genome shotgun (WGS) entry which is preliminary data.</text>
</comment>
<dbReference type="RefSeq" id="WP_130543085.1">
    <property type="nucleotide sequence ID" value="NZ_CP042431.1"/>
</dbReference>
<keyword evidence="3" id="KW-1185">Reference proteome</keyword>
<proteinExistence type="predicted"/>
<dbReference type="EMBL" id="SGXA01000002">
    <property type="protein sequence ID" value="RZS72693.1"/>
    <property type="molecule type" value="Genomic_DNA"/>
</dbReference>
<accession>A0A4Q7MZN2</accession>
<sequence>MKFVWCLLLMCSSLSIMAQDEDNTYPDYRKKTEGYARMAEKDLKGEVASFALAALEDRLNKSPLPAIPPVDYGANFITFEGNDITVTIKAGTFDASKHKIGTYGEKKHVVRIDGKPYYGNYGSLPTYTIASVTMTIGKDTVQIPAEAYADLYSPVFTYNDDKGAVRTYNGVYLGGDKRTIYIYMLNRESIGSYEVTWIIQDKKYLRRVVDSGILK</sequence>
<dbReference type="AlphaFoldDB" id="A0A4Q7MZN2"/>
<gene>
    <name evidence="2" type="ORF">EV199_4616</name>
</gene>
<protein>
    <submittedName>
        <fullName evidence="2">Uncharacterized protein</fullName>
    </submittedName>
</protein>
<organism evidence="2 3">
    <name type="scientific">Pseudobacter ginsenosidimutans</name>
    <dbReference type="NCBI Taxonomy" id="661488"/>
    <lineage>
        <taxon>Bacteria</taxon>
        <taxon>Pseudomonadati</taxon>
        <taxon>Bacteroidota</taxon>
        <taxon>Chitinophagia</taxon>
        <taxon>Chitinophagales</taxon>
        <taxon>Chitinophagaceae</taxon>
        <taxon>Pseudobacter</taxon>
    </lineage>
</organism>
<name>A0A4Q7MZN2_9BACT</name>
<evidence type="ECO:0000313" key="2">
    <source>
        <dbReference type="EMBL" id="RZS72693.1"/>
    </source>
</evidence>
<feature type="chain" id="PRO_5020487054" evidence="1">
    <location>
        <begin position="19"/>
        <end position="215"/>
    </location>
</feature>
<evidence type="ECO:0000256" key="1">
    <source>
        <dbReference type="SAM" id="SignalP"/>
    </source>
</evidence>
<feature type="signal peptide" evidence="1">
    <location>
        <begin position="1"/>
        <end position="18"/>
    </location>
</feature>
<evidence type="ECO:0000313" key="3">
    <source>
        <dbReference type="Proteomes" id="UP000293874"/>
    </source>
</evidence>
<dbReference type="Proteomes" id="UP000293874">
    <property type="component" value="Unassembled WGS sequence"/>
</dbReference>